<proteinExistence type="predicted"/>
<sequence length="688" mass="75986">MAHPTGHTKPQKEMARKRTVSGMSKAKETGVLCSTFISYVFWNPTYKELQGVAHLPAGMEMPDVNSFLQEFFTEGGTRAQRKRRRNTRRQGPREEKVVEEIVVDPAQSDASMEDQIPQADAKLANPDISPTRVDPDTTGYNSPRISQTSSSLQTALGSMLAANEDAAADWDVVDPTDETHAASGGSLISVYGMSAELVDRIAGESEESRALGEELNRQLEVLGKGLETCRRFAGLRIGGVLRLFSPSGGVEGCAVFQGEAGQHISRLAGFFAESAEAAIELVESASMVIEVICGKVAEVMERLQYDCYEGRAVGTASATAGSDDKPQIQGPDPSKFPKTFDRIHLSNIPDYVGGPLNPFLFARPLLKPLPDVSVCFNNLLNCTSFADMDQFNAEYTLLPNESLISKQFQLKRQLSPPGVHGFVQEDYMKWDLVPPTGRPLPFEKLPMSRPQLEKWLHAWFLKICLPYPRGQRDGYAIHSPFNLTVLLRLMAQLHEVAGYPAHWVAGILRTLCSDSVTTTARPPVRLITTVADLSKTYPPKKMNVSPYNAELTTLPQDVVECKVLFKGGFKGDDGLRMSRFMILLWNKSLLGKPPASLRGLLSCEDANSAKILEKKGMHVVSTFAYSVPAQTASFWLRTDVVDRVMEDSKNTPGDGWVVYIWRTDSWAAQSQAVKVKDCLVKGRKWTYL</sequence>
<evidence type="ECO:0000313" key="3">
    <source>
        <dbReference type="Proteomes" id="UP001301769"/>
    </source>
</evidence>
<evidence type="ECO:0000256" key="1">
    <source>
        <dbReference type="SAM" id="MobiDB-lite"/>
    </source>
</evidence>
<feature type="region of interest" description="Disordered" evidence="1">
    <location>
        <begin position="124"/>
        <end position="147"/>
    </location>
</feature>
<organism evidence="2 3">
    <name type="scientific">Rhypophila decipiens</name>
    <dbReference type="NCBI Taxonomy" id="261697"/>
    <lineage>
        <taxon>Eukaryota</taxon>
        <taxon>Fungi</taxon>
        <taxon>Dikarya</taxon>
        <taxon>Ascomycota</taxon>
        <taxon>Pezizomycotina</taxon>
        <taxon>Sordariomycetes</taxon>
        <taxon>Sordariomycetidae</taxon>
        <taxon>Sordariales</taxon>
        <taxon>Naviculisporaceae</taxon>
        <taxon>Rhypophila</taxon>
    </lineage>
</organism>
<feature type="compositionally biased region" description="Polar residues" evidence="1">
    <location>
        <begin position="138"/>
        <end position="147"/>
    </location>
</feature>
<keyword evidence="3" id="KW-1185">Reference proteome</keyword>
<protein>
    <submittedName>
        <fullName evidence="2">Uncharacterized protein</fullName>
    </submittedName>
</protein>
<name>A0AAN6Y0I8_9PEZI</name>
<accession>A0AAN6Y0I8</accession>
<gene>
    <name evidence="2" type="ORF">QBC37DRAFT_378517</name>
</gene>
<feature type="compositionally biased region" description="Basic residues" evidence="1">
    <location>
        <begin position="79"/>
        <end position="90"/>
    </location>
</feature>
<comment type="caution">
    <text evidence="2">The sequence shown here is derived from an EMBL/GenBank/DDBJ whole genome shotgun (WGS) entry which is preliminary data.</text>
</comment>
<reference evidence="2" key="1">
    <citation type="journal article" date="2023" name="Mol. Phylogenet. Evol.">
        <title>Genome-scale phylogeny and comparative genomics of the fungal order Sordariales.</title>
        <authorList>
            <person name="Hensen N."/>
            <person name="Bonometti L."/>
            <person name="Westerberg I."/>
            <person name="Brannstrom I.O."/>
            <person name="Guillou S."/>
            <person name="Cros-Aarteil S."/>
            <person name="Calhoun S."/>
            <person name="Haridas S."/>
            <person name="Kuo A."/>
            <person name="Mondo S."/>
            <person name="Pangilinan J."/>
            <person name="Riley R."/>
            <person name="LaButti K."/>
            <person name="Andreopoulos B."/>
            <person name="Lipzen A."/>
            <person name="Chen C."/>
            <person name="Yan M."/>
            <person name="Daum C."/>
            <person name="Ng V."/>
            <person name="Clum A."/>
            <person name="Steindorff A."/>
            <person name="Ohm R.A."/>
            <person name="Martin F."/>
            <person name="Silar P."/>
            <person name="Natvig D.O."/>
            <person name="Lalanne C."/>
            <person name="Gautier V."/>
            <person name="Ament-Velasquez S.L."/>
            <person name="Kruys A."/>
            <person name="Hutchinson M.I."/>
            <person name="Powell A.J."/>
            <person name="Barry K."/>
            <person name="Miller A.N."/>
            <person name="Grigoriev I.V."/>
            <person name="Debuchy R."/>
            <person name="Gladieux P."/>
            <person name="Hiltunen Thoren M."/>
            <person name="Johannesson H."/>
        </authorList>
    </citation>
    <scope>NUCLEOTIDE SEQUENCE</scope>
    <source>
        <strain evidence="2">PSN293</strain>
    </source>
</reference>
<feature type="region of interest" description="Disordered" evidence="1">
    <location>
        <begin position="75"/>
        <end position="96"/>
    </location>
</feature>
<dbReference type="AlphaFoldDB" id="A0AAN6Y0I8"/>
<dbReference type="EMBL" id="MU858220">
    <property type="protein sequence ID" value="KAK4209000.1"/>
    <property type="molecule type" value="Genomic_DNA"/>
</dbReference>
<reference evidence="2" key="2">
    <citation type="submission" date="2023-05" db="EMBL/GenBank/DDBJ databases">
        <authorList>
            <consortium name="Lawrence Berkeley National Laboratory"/>
            <person name="Steindorff A."/>
            <person name="Hensen N."/>
            <person name="Bonometti L."/>
            <person name="Westerberg I."/>
            <person name="Brannstrom I.O."/>
            <person name="Guillou S."/>
            <person name="Cros-Aarteil S."/>
            <person name="Calhoun S."/>
            <person name="Haridas S."/>
            <person name="Kuo A."/>
            <person name="Mondo S."/>
            <person name="Pangilinan J."/>
            <person name="Riley R."/>
            <person name="Labutti K."/>
            <person name="Andreopoulos B."/>
            <person name="Lipzen A."/>
            <person name="Chen C."/>
            <person name="Yanf M."/>
            <person name="Daum C."/>
            <person name="Ng V."/>
            <person name="Clum A."/>
            <person name="Ohm R."/>
            <person name="Martin F."/>
            <person name="Silar P."/>
            <person name="Natvig D."/>
            <person name="Lalanne C."/>
            <person name="Gautier V."/>
            <person name="Ament-Velasquez S.L."/>
            <person name="Kruys A."/>
            <person name="Hutchinson M.I."/>
            <person name="Powell A.J."/>
            <person name="Barry K."/>
            <person name="Miller A.N."/>
            <person name="Grigoriev I.V."/>
            <person name="Debuchy R."/>
            <person name="Gladieux P."/>
            <person name="Thoren M.H."/>
            <person name="Johannesson H."/>
        </authorList>
    </citation>
    <scope>NUCLEOTIDE SEQUENCE</scope>
    <source>
        <strain evidence="2">PSN293</strain>
    </source>
</reference>
<evidence type="ECO:0000313" key="2">
    <source>
        <dbReference type="EMBL" id="KAK4209000.1"/>
    </source>
</evidence>
<dbReference type="Proteomes" id="UP001301769">
    <property type="component" value="Unassembled WGS sequence"/>
</dbReference>